<reference evidence="1 2" key="1">
    <citation type="journal article" date="2020" name="Genome Biol. Evol.">
        <title>Rhizobium dioscoreae sp. nov., a plant growth-promoting bacterium isolated from yam (Dioscorea species).</title>
        <authorList>
            <person name="Ouyabe M."/>
            <person name="Tanaka N."/>
            <person name="Shiwa Y."/>
            <person name="Fujita N."/>
            <person name="Kikuno H."/>
            <person name="Babil P."/>
            <person name="Shiwachi H."/>
        </authorList>
    </citation>
    <scope>NUCLEOTIDE SEQUENCE [LARGE SCALE GENOMIC DNA]</scope>
    <source>
        <strain evidence="1 2">S-93</strain>
    </source>
</reference>
<name>A0ABQ0ZD43_9HYPH</name>
<dbReference type="EMBL" id="BLAJ01000014">
    <property type="protein sequence ID" value="GES53139.1"/>
    <property type="molecule type" value="Genomic_DNA"/>
</dbReference>
<comment type="caution">
    <text evidence="1">The sequence shown here is derived from an EMBL/GenBank/DDBJ whole genome shotgun (WGS) entry which is preliminary data.</text>
</comment>
<accession>A0ABQ0ZD43</accession>
<evidence type="ECO:0000313" key="2">
    <source>
        <dbReference type="Proteomes" id="UP000390335"/>
    </source>
</evidence>
<sequence>MICLAQGQGLVRTATVHSPAQLSRLHAASLAIRIPANGQQPLLRLDCIIFPLCPFRLVALSSALRNPMTLRLTGFLLHLAQCGYSNSELIRRQRLE</sequence>
<protein>
    <submittedName>
        <fullName evidence="1">Uncharacterized protein</fullName>
    </submittedName>
</protein>
<organism evidence="1 2">
    <name type="scientific">Rhizobium dioscoreae</name>
    <dbReference type="NCBI Taxonomy" id="2653122"/>
    <lineage>
        <taxon>Bacteria</taxon>
        <taxon>Pseudomonadati</taxon>
        <taxon>Pseudomonadota</taxon>
        <taxon>Alphaproteobacteria</taxon>
        <taxon>Hyphomicrobiales</taxon>
        <taxon>Rhizobiaceae</taxon>
        <taxon>Rhizobium/Agrobacterium group</taxon>
        <taxon>Rhizobium</taxon>
    </lineage>
</organism>
<proteinExistence type="predicted"/>
<dbReference type="Proteomes" id="UP000390335">
    <property type="component" value="Unassembled WGS sequence"/>
</dbReference>
<evidence type="ECO:0000313" key="1">
    <source>
        <dbReference type="EMBL" id="GES53139.1"/>
    </source>
</evidence>
<keyword evidence="2" id="KW-1185">Reference proteome</keyword>
<gene>
    <name evidence="1" type="ORF">RsS93_57530</name>
</gene>